<sequence length="80" mass="8833">VYPDPVRVVSVGLPVKQLLHSNNKQHTSVELCCGTHLLRTGLIQDLVIVSERQLGKGISRILAVTGEDAKEVSHSHWECH</sequence>
<gene>
    <name evidence="11" type="ORF">chiPu_0024126</name>
</gene>
<keyword evidence="5" id="KW-0547">Nucleotide-binding</keyword>
<protein>
    <recommendedName>
        <fullName evidence="2">alanine--tRNA ligase</fullName>
        <ecNumber evidence="2">6.1.1.7</ecNumber>
    </recommendedName>
</protein>
<dbReference type="AlphaFoldDB" id="A0A401TCB0"/>
<dbReference type="SMART" id="SM00863">
    <property type="entry name" value="tRNA_SAD"/>
    <property type="match status" value="1"/>
</dbReference>
<accession>A0A401TCB0</accession>
<evidence type="ECO:0000256" key="2">
    <source>
        <dbReference type="ARBA" id="ARBA00013168"/>
    </source>
</evidence>
<feature type="non-terminal residue" evidence="11">
    <location>
        <position position="1"/>
    </location>
</feature>
<evidence type="ECO:0000256" key="9">
    <source>
        <dbReference type="ARBA" id="ARBA00023146"/>
    </source>
</evidence>
<proteinExistence type="inferred from homology"/>
<evidence type="ECO:0000313" key="12">
    <source>
        <dbReference type="Proteomes" id="UP000287033"/>
    </source>
</evidence>
<dbReference type="PANTHER" id="PTHR11777:SF8">
    <property type="entry name" value="ALANINE--TRNA LIGASE, MITOCHONDRIAL"/>
    <property type="match status" value="1"/>
</dbReference>
<keyword evidence="12" id="KW-1185">Reference proteome</keyword>
<dbReference type="InterPro" id="IPR018163">
    <property type="entry name" value="Thr/Ala-tRNA-synth_IIc_edit"/>
</dbReference>
<evidence type="ECO:0000256" key="5">
    <source>
        <dbReference type="ARBA" id="ARBA00022741"/>
    </source>
</evidence>
<dbReference type="GO" id="GO:0000049">
    <property type="term" value="F:tRNA binding"/>
    <property type="evidence" value="ECO:0007669"/>
    <property type="project" value="UniProtKB-KW"/>
</dbReference>
<dbReference type="GO" id="GO:0006419">
    <property type="term" value="P:alanyl-tRNA aminoacylation"/>
    <property type="evidence" value="ECO:0007669"/>
    <property type="project" value="TreeGrafter"/>
</dbReference>
<evidence type="ECO:0000256" key="3">
    <source>
        <dbReference type="ARBA" id="ARBA00022555"/>
    </source>
</evidence>
<feature type="domain" description="Threonyl/alanyl tRNA synthetase SAD" evidence="10">
    <location>
        <begin position="6"/>
        <end position="62"/>
    </location>
</feature>
<keyword evidence="4" id="KW-0436">Ligase</keyword>
<evidence type="ECO:0000256" key="6">
    <source>
        <dbReference type="ARBA" id="ARBA00022840"/>
    </source>
</evidence>
<dbReference type="Pfam" id="PF07973">
    <property type="entry name" value="tRNA_SAD"/>
    <property type="match status" value="1"/>
</dbReference>
<keyword evidence="3" id="KW-0820">tRNA-binding</keyword>
<evidence type="ECO:0000256" key="7">
    <source>
        <dbReference type="ARBA" id="ARBA00022884"/>
    </source>
</evidence>
<dbReference type="SUPFAM" id="SSF55186">
    <property type="entry name" value="ThrRS/AlaRS common domain"/>
    <property type="match status" value="1"/>
</dbReference>
<evidence type="ECO:0000256" key="4">
    <source>
        <dbReference type="ARBA" id="ARBA00022598"/>
    </source>
</evidence>
<comment type="caution">
    <text evidence="11">The sequence shown here is derived from an EMBL/GenBank/DDBJ whole genome shotgun (WGS) entry which is preliminary data.</text>
</comment>
<dbReference type="InterPro" id="IPR012947">
    <property type="entry name" value="tRNA_SAD"/>
</dbReference>
<evidence type="ECO:0000259" key="10">
    <source>
        <dbReference type="SMART" id="SM00863"/>
    </source>
</evidence>
<keyword evidence="6" id="KW-0067">ATP-binding</keyword>
<dbReference type="PANTHER" id="PTHR11777">
    <property type="entry name" value="ALANYL-TRNA SYNTHETASE"/>
    <property type="match status" value="1"/>
</dbReference>
<dbReference type="GO" id="GO:0005524">
    <property type="term" value="F:ATP binding"/>
    <property type="evidence" value="ECO:0007669"/>
    <property type="project" value="UniProtKB-KW"/>
</dbReference>
<dbReference type="InterPro" id="IPR050058">
    <property type="entry name" value="Ala-tRNA_ligase"/>
</dbReference>
<keyword evidence="8" id="KW-0648">Protein biosynthesis</keyword>
<dbReference type="GO" id="GO:0005739">
    <property type="term" value="C:mitochondrion"/>
    <property type="evidence" value="ECO:0007669"/>
    <property type="project" value="TreeGrafter"/>
</dbReference>
<reference evidence="11 12" key="1">
    <citation type="journal article" date="2018" name="Nat. Ecol. Evol.">
        <title>Shark genomes provide insights into elasmobranch evolution and the origin of vertebrates.</title>
        <authorList>
            <person name="Hara Y"/>
            <person name="Yamaguchi K"/>
            <person name="Onimaru K"/>
            <person name="Kadota M"/>
            <person name="Koyanagi M"/>
            <person name="Keeley SD"/>
            <person name="Tatsumi K"/>
            <person name="Tanaka K"/>
            <person name="Motone F"/>
            <person name="Kageyama Y"/>
            <person name="Nozu R"/>
            <person name="Adachi N"/>
            <person name="Nishimura O"/>
            <person name="Nakagawa R"/>
            <person name="Tanegashima C"/>
            <person name="Kiyatake I"/>
            <person name="Matsumoto R"/>
            <person name="Murakumo K"/>
            <person name="Nishida K"/>
            <person name="Terakita A"/>
            <person name="Kuratani S"/>
            <person name="Sato K"/>
            <person name="Hyodo S Kuraku.S."/>
        </authorList>
    </citation>
    <scope>NUCLEOTIDE SEQUENCE [LARGE SCALE GENOMIC DNA]</scope>
</reference>
<dbReference type="OrthoDB" id="2423964at2759"/>
<dbReference type="FunFam" id="3.30.980.10:FF:000004">
    <property type="entry name" value="Alanine--tRNA ligase, cytoplasmic"/>
    <property type="match status" value="1"/>
</dbReference>
<evidence type="ECO:0000256" key="1">
    <source>
        <dbReference type="ARBA" id="ARBA00008226"/>
    </source>
</evidence>
<keyword evidence="7" id="KW-0694">RNA-binding</keyword>
<dbReference type="GO" id="GO:0002161">
    <property type="term" value="F:aminoacyl-tRNA deacylase activity"/>
    <property type="evidence" value="ECO:0007669"/>
    <property type="project" value="TreeGrafter"/>
</dbReference>
<dbReference type="Gene3D" id="3.30.980.10">
    <property type="entry name" value="Threonyl-trna Synthetase, Chain A, domain 2"/>
    <property type="match status" value="1"/>
</dbReference>
<comment type="similarity">
    <text evidence="1">Belongs to the class-II aminoacyl-tRNA synthetase family.</text>
</comment>
<name>A0A401TCB0_CHIPU</name>
<organism evidence="11 12">
    <name type="scientific">Chiloscyllium punctatum</name>
    <name type="common">Brownbanded bambooshark</name>
    <name type="synonym">Hemiscyllium punctatum</name>
    <dbReference type="NCBI Taxonomy" id="137246"/>
    <lineage>
        <taxon>Eukaryota</taxon>
        <taxon>Metazoa</taxon>
        <taxon>Chordata</taxon>
        <taxon>Craniata</taxon>
        <taxon>Vertebrata</taxon>
        <taxon>Chondrichthyes</taxon>
        <taxon>Elasmobranchii</taxon>
        <taxon>Galeomorphii</taxon>
        <taxon>Galeoidea</taxon>
        <taxon>Orectolobiformes</taxon>
        <taxon>Hemiscylliidae</taxon>
        <taxon>Chiloscyllium</taxon>
    </lineage>
</organism>
<keyword evidence="9" id="KW-0030">Aminoacyl-tRNA synthetase</keyword>
<dbReference type="EMBL" id="BEZZ01033072">
    <property type="protein sequence ID" value="GCC40291.1"/>
    <property type="molecule type" value="Genomic_DNA"/>
</dbReference>
<dbReference type="Proteomes" id="UP000287033">
    <property type="component" value="Unassembled WGS sequence"/>
</dbReference>
<evidence type="ECO:0000256" key="8">
    <source>
        <dbReference type="ARBA" id="ARBA00022917"/>
    </source>
</evidence>
<dbReference type="GO" id="GO:0004813">
    <property type="term" value="F:alanine-tRNA ligase activity"/>
    <property type="evidence" value="ECO:0007669"/>
    <property type="project" value="UniProtKB-EC"/>
</dbReference>
<evidence type="ECO:0000313" key="11">
    <source>
        <dbReference type="EMBL" id="GCC40291.1"/>
    </source>
</evidence>
<dbReference type="STRING" id="137246.A0A401TCB0"/>
<dbReference type="EC" id="6.1.1.7" evidence="2"/>